<gene>
    <name evidence="1" type="ORF">E5676_scaffold1032G00600</name>
</gene>
<proteinExistence type="predicted"/>
<dbReference type="Proteomes" id="UP000321947">
    <property type="component" value="Unassembled WGS sequence"/>
</dbReference>
<reference evidence="1 2" key="1">
    <citation type="submission" date="2019-08" db="EMBL/GenBank/DDBJ databases">
        <title>Draft genome sequences of two oriental melons (Cucumis melo L. var makuwa).</title>
        <authorList>
            <person name="Kwon S.-Y."/>
        </authorList>
    </citation>
    <scope>NUCLEOTIDE SEQUENCE [LARGE SCALE GENOMIC DNA]</scope>
    <source>
        <strain evidence="2">cv. Chang Bougi</strain>
        <tissue evidence="1">Leaf</tissue>
    </source>
</reference>
<accession>A0A5D3CYX8</accession>
<evidence type="ECO:0000313" key="1">
    <source>
        <dbReference type="EMBL" id="TYK17123.1"/>
    </source>
</evidence>
<comment type="caution">
    <text evidence="1">The sequence shown here is derived from an EMBL/GenBank/DDBJ whole genome shotgun (WGS) entry which is preliminary data.</text>
</comment>
<name>A0A5D3CYX8_CUCMM</name>
<dbReference type="AlphaFoldDB" id="A0A5D3CYX8"/>
<dbReference type="EMBL" id="SSTD01008174">
    <property type="protein sequence ID" value="TYK17123.1"/>
    <property type="molecule type" value="Genomic_DNA"/>
</dbReference>
<evidence type="ECO:0000313" key="2">
    <source>
        <dbReference type="Proteomes" id="UP000321947"/>
    </source>
</evidence>
<sequence>MKGRLVSSPASPSPPLPFGFTAGPPISTLYPANATVVTVHSFSCRVEAEPCAVDAVFLHGFRQLQSLFTKRQADPQVQAASFRKAAVMSSQRSSWGFTADLVEDIPPLLGWIRVDVELNKGFSNISSKGFLTTGPQIETGNVTPDVLCIIVMLMGCAVNWNRVTFSFVYGVVYLTGTVSFRITKLMCVSFGITRLICASFEITRLICASFRITRLICASFGITRLICVSFGITRLICASFRITRLICASFGITRLIFASFEITRLTCASDGITRLIDVCVLRNH</sequence>
<protein>
    <submittedName>
        <fullName evidence="1">Uncharacterized protein</fullName>
    </submittedName>
</protein>
<organism evidence="1 2">
    <name type="scientific">Cucumis melo var. makuwa</name>
    <name type="common">Oriental melon</name>
    <dbReference type="NCBI Taxonomy" id="1194695"/>
    <lineage>
        <taxon>Eukaryota</taxon>
        <taxon>Viridiplantae</taxon>
        <taxon>Streptophyta</taxon>
        <taxon>Embryophyta</taxon>
        <taxon>Tracheophyta</taxon>
        <taxon>Spermatophyta</taxon>
        <taxon>Magnoliopsida</taxon>
        <taxon>eudicotyledons</taxon>
        <taxon>Gunneridae</taxon>
        <taxon>Pentapetalae</taxon>
        <taxon>rosids</taxon>
        <taxon>fabids</taxon>
        <taxon>Cucurbitales</taxon>
        <taxon>Cucurbitaceae</taxon>
        <taxon>Benincaseae</taxon>
        <taxon>Cucumis</taxon>
    </lineage>
</organism>